<evidence type="ECO:0000313" key="2">
    <source>
        <dbReference type="EMBL" id="CAH9070952.1"/>
    </source>
</evidence>
<dbReference type="AlphaFoldDB" id="A0AAV0C810"/>
<feature type="region of interest" description="Disordered" evidence="1">
    <location>
        <begin position="1"/>
        <end position="115"/>
    </location>
</feature>
<feature type="compositionally biased region" description="Basic and acidic residues" evidence="1">
    <location>
        <begin position="40"/>
        <end position="61"/>
    </location>
</feature>
<evidence type="ECO:0000256" key="1">
    <source>
        <dbReference type="SAM" id="MobiDB-lite"/>
    </source>
</evidence>
<accession>A0AAV0C810</accession>
<organism evidence="2 3">
    <name type="scientific">Cuscuta epithymum</name>
    <dbReference type="NCBI Taxonomy" id="186058"/>
    <lineage>
        <taxon>Eukaryota</taxon>
        <taxon>Viridiplantae</taxon>
        <taxon>Streptophyta</taxon>
        <taxon>Embryophyta</taxon>
        <taxon>Tracheophyta</taxon>
        <taxon>Spermatophyta</taxon>
        <taxon>Magnoliopsida</taxon>
        <taxon>eudicotyledons</taxon>
        <taxon>Gunneridae</taxon>
        <taxon>Pentapetalae</taxon>
        <taxon>asterids</taxon>
        <taxon>lamiids</taxon>
        <taxon>Solanales</taxon>
        <taxon>Convolvulaceae</taxon>
        <taxon>Cuscuteae</taxon>
        <taxon>Cuscuta</taxon>
        <taxon>Cuscuta subgen. Cuscuta</taxon>
    </lineage>
</organism>
<dbReference type="Proteomes" id="UP001152523">
    <property type="component" value="Unassembled WGS sequence"/>
</dbReference>
<proteinExistence type="predicted"/>
<comment type="caution">
    <text evidence="2">The sequence shown here is derived from an EMBL/GenBank/DDBJ whole genome shotgun (WGS) entry which is preliminary data.</text>
</comment>
<evidence type="ECO:0000313" key="3">
    <source>
        <dbReference type="Proteomes" id="UP001152523"/>
    </source>
</evidence>
<protein>
    <submittedName>
        <fullName evidence="2">Uncharacterized protein</fullName>
    </submittedName>
</protein>
<gene>
    <name evidence="2" type="ORF">CEPIT_LOCUS3667</name>
</gene>
<keyword evidence="3" id="KW-1185">Reference proteome</keyword>
<sequence>MHKIVKKIEYGILPKSREGPAQGTERQALNSRRRSRVRRAMPERTRKFQRLDGGAHGRESRPPPQELLWEIPHGIWPPLPPRRRREEGHPDPAGKERPVDGMGAHQGRVPGPVQDVQGKLFAPERRAAAVEEFDYP</sequence>
<dbReference type="EMBL" id="CAMAPF010000018">
    <property type="protein sequence ID" value="CAH9070952.1"/>
    <property type="molecule type" value="Genomic_DNA"/>
</dbReference>
<name>A0AAV0C810_9ASTE</name>
<feature type="compositionally biased region" description="Basic and acidic residues" evidence="1">
    <location>
        <begin position="84"/>
        <end position="99"/>
    </location>
</feature>
<reference evidence="2" key="1">
    <citation type="submission" date="2022-07" db="EMBL/GenBank/DDBJ databases">
        <authorList>
            <person name="Macas J."/>
            <person name="Novak P."/>
            <person name="Neumann P."/>
        </authorList>
    </citation>
    <scope>NUCLEOTIDE SEQUENCE</scope>
</reference>